<gene>
    <name evidence="7" type="primary">zpax1</name>
    <name evidence="6" type="ORF">AMEX_G1751</name>
</gene>
<reference evidence="7" key="2">
    <citation type="submission" date="2025-05" db="UniProtKB">
        <authorList>
            <consortium name="Ensembl"/>
        </authorList>
    </citation>
    <scope>IDENTIFICATION</scope>
</reference>
<dbReference type="GeneID" id="103021751"/>
<keyword evidence="4" id="KW-0732">Signal</keyword>
<organism evidence="7 8">
    <name type="scientific">Astyanax mexicanus</name>
    <name type="common">Blind cave fish</name>
    <name type="synonym">Astyanax fasciatus mexicanus</name>
    <dbReference type="NCBI Taxonomy" id="7994"/>
    <lineage>
        <taxon>Eukaryota</taxon>
        <taxon>Metazoa</taxon>
        <taxon>Chordata</taxon>
        <taxon>Craniata</taxon>
        <taxon>Vertebrata</taxon>
        <taxon>Euteleostomi</taxon>
        <taxon>Actinopterygii</taxon>
        <taxon>Neopterygii</taxon>
        <taxon>Teleostei</taxon>
        <taxon>Ostariophysi</taxon>
        <taxon>Characiformes</taxon>
        <taxon>Characoidei</taxon>
        <taxon>Acestrorhamphidae</taxon>
        <taxon>Acestrorhamphinae</taxon>
        <taxon>Astyanax</taxon>
    </lineage>
</organism>
<dbReference type="PROSITE" id="PS51034">
    <property type="entry name" value="ZP_2"/>
    <property type="match status" value="1"/>
</dbReference>
<feature type="signal peptide" evidence="4">
    <location>
        <begin position="1"/>
        <end position="20"/>
    </location>
</feature>
<dbReference type="PANTHER" id="PTHR47130:SF3">
    <property type="entry name" value="ZONA PELLUCIDA PROTEIN"/>
    <property type="match status" value="1"/>
</dbReference>
<dbReference type="PRINTS" id="PR00023">
    <property type="entry name" value="ZPELLUCIDA"/>
</dbReference>
<dbReference type="InterPro" id="IPR042235">
    <property type="entry name" value="ZP-C_dom"/>
</dbReference>
<evidence type="ECO:0000313" key="9">
    <source>
        <dbReference type="Proteomes" id="UP000752171"/>
    </source>
</evidence>
<evidence type="ECO:0000256" key="2">
    <source>
        <dbReference type="ARBA" id="ARBA00023180"/>
    </source>
</evidence>
<proteinExistence type="predicted"/>
<dbReference type="Pfam" id="PF00100">
    <property type="entry name" value="Zona_pellucida"/>
    <property type="match status" value="1"/>
</dbReference>
<dbReference type="InterPro" id="IPR055355">
    <property type="entry name" value="ZP-C"/>
</dbReference>
<dbReference type="Pfam" id="PF26562">
    <property type="entry name" value="Ig-like"/>
    <property type="match status" value="1"/>
</dbReference>
<keyword evidence="2" id="KW-0325">Glycoprotein</keyword>
<dbReference type="Gene3D" id="2.60.40.3210">
    <property type="entry name" value="Zona pellucida, ZP-N domain"/>
    <property type="match status" value="1"/>
</dbReference>
<evidence type="ECO:0000313" key="7">
    <source>
        <dbReference type="Ensembl" id="ENSAMXP00005048833.1"/>
    </source>
</evidence>
<dbReference type="AlphaFoldDB" id="A0A8B9L8W7"/>
<evidence type="ECO:0000313" key="6">
    <source>
        <dbReference type="EMBL" id="KAG9283028.1"/>
    </source>
</evidence>
<dbReference type="InterPro" id="IPR058876">
    <property type="entry name" value="Ig-like_ZP"/>
</dbReference>
<dbReference type="SMART" id="SM00241">
    <property type="entry name" value="ZP"/>
    <property type="match status" value="1"/>
</dbReference>
<feature type="region of interest" description="Disordered" evidence="3">
    <location>
        <begin position="157"/>
        <end position="178"/>
    </location>
</feature>
<protein>
    <submittedName>
        <fullName evidence="7">Zona pellucida protein AX 1</fullName>
    </submittedName>
</protein>
<dbReference type="KEGG" id="amex:103021751"/>
<keyword evidence="1" id="KW-1015">Disulfide bond</keyword>
<dbReference type="Pfam" id="PF23344">
    <property type="entry name" value="ZP-N"/>
    <property type="match status" value="1"/>
</dbReference>
<dbReference type="Proteomes" id="UP000752171">
    <property type="component" value="Unassembled WGS sequence"/>
</dbReference>
<reference evidence="6 9" key="1">
    <citation type="submission" date="2021-07" db="EMBL/GenBank/DDBJ databases">
        <authorList>
            <person name="Imarazene B."/>
            <person name="Zahm M."/>
            <person name="Klopp C."/>
            <person name="Cabau C."/>
            <person name="Beille S."/>
            <person name="Jouanno E."/>
            <person name="Castinel A."/>
            <person name="Lluch J."/>
            <person name="Gil L."/>
            <person name="Kuchtly C."/>
            <person name="Lopez Roques C."/>
            <person name="Donnadieu C."/>
            <person name="Parrinello H."/>
            <person name="Journot L."/>
            <person name="Du K."/>
            <person name="Schartl M."/>
            <person name="Retaux S."/>
            <person name="Guiguen Y."/>
        </authorList>
    </citation>
    <scope>NUCLEOTIDE SEQUENCE [LARGE SCALE GENOMIC DNA]</scope>
    <source>
        <strain evidence="6">Pach_M1</strain>
        <tissue evidence="6">Testis</tissue>
    </source>
</reference>
<dbReference type="OrthoDB" id="9944868at2759"/>
<name>A0A8B9L8W7_ASTMX</name>
<sequence length="908" mass="102650">MVSRVYCILWLVLAAVVVSAQTTFNKRTGLNVECVGNVMRLTFDKSLAFGSQLEIEAINGSQVVPLTSSLAAKCGYSMESDPWGNTKLYASLLNCFAQNQGDQVFDIALRLRMYGNEVSEEDVHEIRHTCKYKQWASREILCERNFMEVSVNRLPPEIHTPTQQKQGSKETGFKYGASSEAPTSLHNVWRMVFYTPKEKPMMMEDVLKAGYGVSTTPSRLVLRSPYGMEDTYTQNVNGVQMEVFKMTTYFKREWAVTMVDTAAACPTGGLQFTDKVITWYMPRHITPLMIYNQYDLLELYMGIDGKRLDTTQMNAKGYSLSVTNSHVIISLPVGGPDGYYKSHVLDYQYHTTYSIEPMLELLWREGQSEITRYKVHYPITTPPKAEPPQVTDNTVAKSGVFDVLLGTFLHDVELMNITFSSGVMTVAEANARGINVQQHGLPNGSRTFSIQVPFSDPVVLKSHINQEFTTYTLPLIFGLIILPEYTPFPHPALVETTLQDITLPTIVGTCDDEHFLVIVTYGNQGKNFHIYVGTQNISAELYTDYGVQENSTHFTMTVPFLANEIVFELAQQSLVRGRLDLTLWEPINSWHLNNFSLACEFPLTMTECFSNGTITALAVKVESAAQIVPSQLSLTDPSCKPKFSNSRFAYFSFAASSCGTTRTFYDDVMVYQNEISVPGSKNTGTRYLLTVSCYYLLNDTQTLTFFTKPGRNEPFAELGVGELQVGMRLAKDPSYNSFYMEEDYPITQYLQQPLYFEVELVQSPDPQIELVLENCWATVNDGVSVMSWDLIVNGCENLDDRYQTTFHPVGLEDRVPYPPHLKRFEIKMFTFVKDDTVLRDQIFVHCEAVICDINQTDTICKRRCPSQQGNIKRGRRNTGHEPLHRLHVSSGKVLLTTSHDSHLNKLLT</sequence>
<dbReference type="EMBL" id="JAICCE010000001">
    <property type="protein sequence ID" value="KAG9283028.1"/>
    <property type="molecule type" value="Genomic_DNA"/>
</dbReference>
<feature type="domain" description="ZP" evidence="5">
    <location>
        <begin position="607"/>
        <end position="867"/>
    </location>
</feature>
<dbReference type="Ensembl" id="ENSAMXT00005052963.1">
    <property type="protein sequence ID" value="ENSAMXP00005048833.1"/>
    <property type="gene ID" value="ENSAMXG00005021966.1"/>
</dbReference>
<evidence type="ECO:0000313" key="8">
    <source>
        <dbReference type="Proteomes" id="UP000694621"/>
    </source>
</evidence>
<evidence type="ECO:0000256" key="4">
    <source>
        <dbReference type="SAM" id="SignalP"/>
    </source>
</evidence>
<dbReference type="InterPro" id="IPR055356">
    <property type="entry name" value="ZP-N"/>
</dbReference>
<dbReference type="InterPro" id="IPR001507">
    <property type="entry name" value="ZP_dom"/>
</dbReference>
<dbReference type="Proteomes" id="UP000694621">
    <property type="component" value="Unplaced"/>
</dbReference>
<evidence type="ECO:0000259" key="5">
    <source>
        <dbReference type="PROSITE" id="PS51034"/>
    </source>
</evidence>
<dbReference type="InterPro" id="IPR048290">
    <property type="entry name" value="ZP_chr"/>
</dbReference>
<dbReference type="PANTHER" id="PTHR47130">
    <property type="entry name" value="SI:DKEY-19B23.11-RELATED"/>
    <property type="match status" value="1"/>
</dbReference>
<evidence type="ECO:0000256" key="3">
    <source>
        <dbReference type="SAM" id="MobiDB-lite"/>
    </source>
</evidence>
<accession>A0A8B9L8W7</accession>
<evidence type="ECO:0000256" key="1">
    <source>
        <dbReference type="ARBA" id="ARBA00023157"/>
    </source>
</evidence>
<feature type="chain" id="PRO_5044669587" evidence="4">
    <location>
        <begin position="21"/>
        <end position="908"/>
    </location>
</feature>
<dbReference type="Gene3D" id="2.60.40.4100">
    <property type="entry name" value="Zona pellucida, ZP-C domain"/>
    <property type="match status" value="1"/>
</dbReference>
<dbReference type="RefSeq" id="XP_007253974.3">
    <property type="nucleotide sequence ID" value="XM_007253912.4"/>
</dbReference>